<protein>
    <submittedName>
        <fullName evidence="2">Uncharacterized protein</fullName>
    </submittedName>
</protein>
<dbReference type="InParanoid" id="A0A5C3NS56"/>
<feature type="region of interest" description="Disordered" evidence="1">
    <location>
        <begin position="100"/>
        <end position="126"/>
    </location>
</feature>
<organism evidence="2 3">
    <name type="scientific">Polyporus arcularius HHB13444</name>
    <dbReference type="NCBI Taxonomy" id="1314778"/>
    <lineage>
        <taxon>Eukaryota</taxon>
        <taxon>Fungi</taxon>
        <taxon>Dikarya</taxon>
        <taxon>Basidiomycota</taxon>
        <taxon>Agaricomycotina</taxon>
        <taxon>Agaricomycetes</taxon>
        <taxon>Polyporales</taxon>
        <taxon>Polyporaceae</taxon>
        <taxon>Polyporus</taxon>
    </lineage>
</organism>
<dbReference type="EMBL" id="ML211789">
    <property type="protein sequence ID" value="TFK80366.1"/>
    <property type="molecule type" value="Genomic_DNA"/>
</dbReference>
<proteinExistence type="predicted"/>
<reference evidence="2 3" key="1">
    <citation type="journal article" date="2019" name="Nat. Ecol. Evol.">
        <title>Megaphylogeny resolves global patterns of mushroom evolution.</title>
        <authorList>
            <person name="Varga T."/>
            <person name="Krizsan K."/>
            <person name="Foldi C."/>
            <person name="Dima B."/>
            <person name="Sanchez-Garcia M."/>
            <person name="Sanchez-Ramirez S."/>
            <person name="Szollosi G.J."/>
            <person name="Szarkandi J.G."/>
            <person name="Papp V."/>
            <person name="Albert L."/>
            <person name="Andreopoulos W."/>
            <person name="Angelini C."/>
            <person name="Antonin V."/>
            <person name="Barry K.W."/>
            <person name="Bougher N.L."/>
            <person name="Buchanan P."/>
            <person name="Buyck B."/>
            <person name="Bense V."/>
            <person name="Catcheside P."/>
            <person name="Chovatia M."/>
            <person name="Cooper J."/>
            <person name="Damon W."/>
            <person name="Desjardin D."/>
            <person name="Finy P."/>
            <person name="Geml J."/>
            <person name="Haridas S."/>
            <person name="Hughes K."/>
            <person name="Justo A."/>
            <person name="Karasinski D."/>
            <person name="Kautmanova I."/>
            <person name="Kiss B."/>
            <person name="Kocsube S."/>
            <person name="Kotiranta H."/>
            <person name="LaButti K.M."/>
            <person name="Lechner B.E."/>
            <person name="Liimatainen K."/>
            <person name="Lipzen A."/>
            <person name="Lukacs Z."/>
            <person name="Mihaltcheva S."/>
            <person name="Morgado L.N."/>
            <person name="Niskanen T."/>
            <person name="Noordeloos M.E."/>
            <person name="Ohm R.A."/>
            <person name="Ortiz-Santana B."/>
            <person name="Ovrebo C."/>
            <person name="Racz N."/>
            <person name="Riley R."/>
            <person name="Savchenko A."/>
            <person name="Shiryaev A."/>
            <person name="Soop K."/>
            <person name="Spirin V."/>
            <person name="Szebenyi C."/>
            <person name="Tomsovsky M."/>
            <person name="Tulloss R.E."/>
            <person name="Uehling J."/>
            <person name="Grigoriev I.V."/>
            <person name="Vagvolgyi C."/>
            <person name="Papp T."/>
            <person name="Martin F.M."/>
            <person name="Miettinen O."/>
            <person name="Hibbett D.S."/>
            <person name="Nagy L.G."/>
        </authorList>
    </citation>
    <scope>NUCLEOTIDE SEQUENCE [LARGE SCALE GENOMIC DNA]</scope>
    <source>
        <strain evidence="2 3">HHB13444</strain>
    </source>
</reference>
<evidence type="ECO:0000313" key="3">
    <source>
        <dbReference type="Proteomes" id="UP000308197"/>
    </source>
</evidence>
<dbReference type="Proteomes" id="UP000308197">
    <property type="component" value="Unassembled WGS sequence"/>
</dbReference>
<evidence type="ECO:0000313" key="2">
    <source>
        <dbReference type="EMBL" id="TFK80366.1"/>
    </source>
</evidence>
<gene>
    <name evidence="2" type="ORF">K466DRAFT_383681</name>
</gene>
<evidence type="ECO:0000256" key="1">
    <source>
        <dbReference type="SAM" id="MobiDB-lite"/>
    </source>
</evidence>
<dbReference type="AlphaFoldDB" id="A0A5C3NS56"/>
<keyword evidence="3" id="KW-1185">Reference proteome</keyword>
<name>A0A5C3NS56_9APHY</name>
<sequence>MIPYVIYAVGLPSRRPPRHRPRWHHYVSVAEYPTVTSSLHITCPSAIAQASFRPAPSVRHRALTRHMQNDLLSTLLTAPSPVHKNLNKTVGHTGPAHCEAQARSLKHDAQAPNDGPRSPCPDMSFTPARRTHVRRLLYDTHHLPRLALRPLCSTRLVPLASPCPCSPCFDPLVAEPHPASLQYSLNAAFRRRTGTLLGV</sequence>
<accession>A0A5C3NS56</accession>